<feature type="region of interest" description="Disordered" evidence="1">
    <location>
        <begin position="1"/>
        <end position="23"/>
    </location>
</feature>
<comment type="caution">
    <text evidence="2">The sequence shown here is derived from an EMBL/GenBank/DDBJ whole genome shotgun (WGS) entry which is preliminary data.</text>
</comment>
<feature type="compositionally biased region" description="Low complexity" evidence="1">
    <location>
        <begin position="132"/>
        <end position="151"/>
    </location>
</feature>
<dbReference type="Gramene" id="GBG45263">
    <property type="protein sequence ID" value="GBG45263"/>
    <property type="gene ID" value="CBR_g89335"/>
</dbReference>
<keyword evidence="3" id="KW-1185">Reference proteome</keyword>
<dbReference type="Proteomes" id="UP000265515">
    <property type="component" value="Unassembled WGS sequence"/>
</dbReference>
<evidence type="ECO:0000256" key="1">
    <source>
        <dbReference type="SAM" id="MobiDB-lite"/>
    </source>
</evidence>
<dbReference type="EMBL" id="BFEA01010174">
    <property type="protein sequence ID" value="GBG45263.1"/>
    <property type="molecule type" value="Genomic_DNA"/>
</dbReference>
<protein>
    <submittedName>
        <fullName evidence="2">Uncharacterized protein</fullName>
    </submittedName>
</protein>
<name>A0A388JKR1_CHABU</name>
<feature type="region of interest" description="Disordered" evidence="1">
    <location>
        <begin position="59"/>
        <end position="82"/>
    </location>
</feature>
<evidence type="ECO:0000313" key="3">
    <source>
        <dbReference type="Proteomes" id="UP000265515"/>
    </source>
</evidence>
<reference evidence="2 3" key="1">
    <citation type="journal article" date="2018" name="Cell">
        <title>The Chara Genome: Secondary Complexity and Implications for Plant Terrestrialization.</title>
        <authorList>
            <person name="Nishiyama T."/>
            <person name="Sakayama H."/>
            <person name="Vries J.D."/>
            <person name="Buschmann H."/>
            <person name="Saint-Marcoux D."/>
            <person name="Ullrich K.K."/>
            <person name="Haas F.B."/>
            <person name="Vanderstraeten L."/>
            <person name="Becker D."/>
            <person name="Lang D."/>
            <person name="Vosolsobe S."/>
            <person name="Rombauts S."/>
            <person name="Wilhelmsson P.K.I."/>
            <person name="Janitza P."/>
            <person name="Kern R."/>
            <person name="Heyl A."/>
            <person name="Rumpler F."/>
            <person name="Villalobos L.I.A.C."/>
            <person name="Clay J.M."/>
            <person name="Skokan R."/>
            <person name="Toyoda A."/>
            <person name="Suzuki Y."/>
            <person name="Kagoshima H."/>
            <person name="Schijlen E."/>
            <person name="Tajeshwar N."/>
            <person name="Catarino B."/>
            <person name="Hetherington A.J."/>
            <person name="Saltykova A."/>
            <person name="Bonnot C."/>
            <person name="Breuninger H."/>
            <person name="Symeonidi A."/>
            <person name="Radhakrishnan G.V."/>
            <person name="Van Nieuwerburgh F."/>
            <person name="Deforce D."/>
            <person name="Chang C."/>
            <person name="Karol K.G."/>
            <person name="Hedrich R."/>
            <person name="Ulvskov P."/>
            <person name="Glockner G."/>
            <person name="Delwiche C.F."/>
            <person name="Petrasek J."/>
            <person name="Van de Peer Y."/>
            <person name="Friml J."/>
            <person name="Beilby M."/>
            <person name="Dolan L."/>
            <person name="Kohara Y."/>
            <person name="Sugano S."/>
            <person name="Fujiyama A."/>
            <person name="Delaux P.-M."/>
            <person name="Quint M."/>
            <person name="TheiBen G."/>
            <person name="Hagemann M."/>
            <person name="Harholt J."/>
            <person name="Dunand C."/>
            <person name="Zachgo S."/>
            <person name="Langdale J."/>
            <person name="Maumus F."/>
            <person name="Straeten D.V.D."/>
            <person name="Gould S.B."/>
            <person name="Rensing S.A."/>
        </authorList>
    </citation>
    <scope>NUCLEOTIDE SEQUENCE [LARGE SCALE GENOMIC DNA]</scope>
    <source>
        <strain evidence="2 3">S276</strain>
    </source>
</reference>
<evidence type="ECO:0000313" key="2">
    <source>
        <dbReference type="EMBL" id="GBG45263.1"/>
    </source>
</evidence>
<proteinExistence type="predicted"/>
<sequence length="294" mass="32055">MNKMDGIVRERAPRRPDDLLDKRRGTGAHITTLAATQLWCVAKRIWPVVRVMWNRVGGREQAAQQGDAVDRGVQQGDTGEGGEALRTDMVELQQQDEKRQNYAVPELERLGPIAQKEEATNGRKALQGGSVGTQQQQGEQSGALQGSESGEVVGQTDERATQSAHEGGGGERVPKTPGCTGLEAVQAAQDLEEHLCRQYTFRPPRAEDPFQQAFGPEPMEVEGPDPLANETATPPEVIMTDPTPETHGETEDRVKILTEWLYEQLKGHYAHFTPRATPASQVAGNLAPGLVHCS</sequence>
<organism evidence="2 3">
    <name type="scientific">Chara braunii</name>
    <name type="common">Braun's stonewort</name>
    <dbReference type="NCBI Taxonomy" id="69332"/>
    <lineage>
        <taxon>Eukaryota</taxon>
        <taxon>Viridiplantae</taxon>
        <taxon>Streptophyta</taxon>
        <taxon>Charophyceae</taxon>
        <taxon>Charales</taxon>
        <taxon>Characeae</taxon>
        <taxon>Chara</taxon>
    </lineage>
</organism>
<accession>A0A388JKR1</accession>
<feature type="region of interest" description="Disordered" evidence="1">
    <location>
        <begin position="119"/>
        <end position="179"/>
    </location>
</feature>
<feature type="region of interest" description="Disordered" evidence="1">
    <location>
        <begin position="95"/>
        <end position="114"/>
    </location>
</feature>
<dbReference type="AlphaFoldDB" id="A0A388JKR1"/>
<gene>
    <name evidence="2" type="ORF">CBR_g89335</name>
</gene>